<gene>
    <name evidence="1" type="ORF">M404DRAFT_565240</name>
</gene>
<organism evidence="1 2">
    <name type="scientific">Pisolithus tinctorius Marx 270</name>
    <dbReference type="NCBI Taxonomy" id="870435"/>
    <lineage>
        <taxon>Eukaryota</taxon>
        <taxon>Fungi</taxon>
        <taxon>Dikarya</taxon>
        <taxon>Basidiomycota</taxon>
        <taxon>Agaricomycotina</taxon>
        <taxon>Agaricomycetes</taxon>
        <taxon>Agaricomycetidae</taxon>
        <taxon>Boletales</taxon>
        <taxon>Sclerodermatineae</taxon>
        <taxon>Pisolithaceae</taxon>
        <taxon>Pisolithus</taxon>
    </lineage>
</organism>
<dbReference type="EMBL" id="KN831946">
    <property type="protein sequence ID" value="KIO13230.1"/>
    <property type="molecule type" value="Genomic_DNA"/>
</dbReference>
<reference evidence="2" key="2">
    <citation type="submission" date="2015-01" db="EMBL/GenBank/DDBJ databases">
        <title>Evolutionary Origins and Diversification of the Mycorrhizal Mutualists.</title>
        <authorList>
            <consortium name="DOE Joint Genome Institute"/>
            <consortium name="Mycorrhizal Genomics Consortium"/>
            <person name="Kohler A."/>
            <person name="Kuo A."/>
            <person name="Nagy L.G."/>
            <person name="Floudas D."/>
            <person name="Copeland A."/>
            <person name="Barry K.W."/>
            <person name="Cichocki N."/>
            <person name="Veneault-Fourrey C."/>
            <person name="LaButti K."/>
            <person name="Lindquist E.A."/>
            <person name="Lipzen A."/>
            <person name="Lundell T."/>
            <person name="Morin E."/>
            <person name="Murat C."/>
            <person name="Riley R."/>
            <person name="Ohm R."/>
            <person name="Sun H."/>
            <person name="Tunlid A."/>
            <person name="Henrissat B."/>
            <person name="Grigoriev I.V."/>
            <person name="Hibbett D.S."/>
            <person name="Martin F."/>
        </authorList>
    </citation>
    <scope>NUCLEOTIDE SEQUENCE [LARGE SCALE GENOMIC DNA]</scope>
    <source>
        <strain evidence="2">Marx 270</strain>
    </source>
</reference>
<evidence type="ECO:0000313" key="2">
    <source>
        <dbReference type="Proteomes" id="UP000054217"/>
    </source>
</evidence>
<dbReference type="AlphaFoldDB" id="A0A0C3PGW9"/>
<dbReference type="HOGENOM" id="CLU_1897056_0_0_1"/>
<dbReference type="InParanoid" id="A0A0C3PGW9"/>
<protein>
    <submittedName>
        <fullName evidence="1">Uncharacterized protein</fullName>
    </submittedName>
</protein>
<sequence>MEAGIAGQQAGRRALISMRGREMGERALAAGSVANKAGRQKNLHRLPSSATTAINWMSDLKPLISRKGICIHLLPCDRKHLAVSSEHQHHSGQSFATIPTVWPGEGESIYQSDSLEMKSENVARTWPIGGTAGS</sequence>
<keyword evidence="2" id="KW-1185">Reference proteome</keyword>
<name>A0A0C3PGW9_PISTI</name>
<proteinExistence type="predicted"/>
<dbReference type="Proteomes" id="UP000054217">
    <property type="component" value="Unassembled WGS sequence"/>
</dbReference>
<evidence type="ECO:0000313" key="1">
    <source>
        <dbReference type="EMBL" id="KIO13230.1"/>
    </source>
</evidence>
<reference evidence="1 2" key="1">
    <citation type="submission" date="2014-04" db="EMBL/GenBank/DDBJ databases">
        <authorList>
            <consortium name="DOE Joint Genome Institute"/>
            <person name="Kuo A."/>
            <person name="Kohler A."/>
            <person name="Costa M.D."/>
            <person name="Nagy L.G."/>
            <person name="Floudas D."/>
            <person name="Copeland A."/>
            <person name="Barry K.W."/>
            <person name="Cichocki N."/>
            <person name="Veneault-Fourrey C."/>
            <person name="LaButti K."/>
            <person name="Lindquist E.A."/>
            <person name="Lipzen A."/>
            <person name="Lundell T."/>
            <person name="Morin E."/>
            <person name="Murat C."/>
            <person name="Sun H."/>
            <person name="Tunlid A."/>
            <person name="Henrissat B."/>
            <person name="Grigoriev I.V."/>
            <person name="Hibbett D.S."/>
            <person name="Martin F."/>
            <person name="Nordberg H.P."/>
            <person name="Cantor M.N."/>
            <person name="Hua S.X."/>
        </authorList>
    </citation>
    <scope>NUCLEOTIDE SEQUENCE [LARGE SCALE GENOMIC DNA]</scope>
    <source>
        <strain evidence="1 2">Marx 270</strain>
    </source>
</reference>
<accession>A0A0C3PGW9</accession>